<protein>
    <submittedName>
        <fullName evidence="2">Uncharacterized protein</fullName>
    </submittedName>
</protein>
<name>A0A4S4N509_9APHY</name>
<sequence length="553" mass="63222">MAPSLRELLNEPFGPYTDSEVLAETLKSTRTKMLGLHRVFLSCRGEPTGLTNCEPSQHEFNTGNAQIDVEGTLFIRKLEWLSPEGKDLVQDDLQDRHPSLASMTLRNLYGRSSTSKPLGVKVRIRAVKNMTAVYLLSVEVPFGLFIKTEDRYRGYEICSMDPVTYQLSALYLSRYRTLRVIKDIVKYDTEQSEEPTPPKHRHPNWFASMYLRRFRRAEEDAVAVHLSSDSEHETDSEAEAESHTVRPRIVRPLLHQSRAEILLMFAKHVEWLVEQQRRRKQDRYFDWGNWIFIVKHARRRARGDEDALLAQFTTVEDEDEDEDEDEGEQEMQVDDDAVSYRSSSPPVLGRPALKRKAITPARSTTVYSSSSVRQRTPSPLGSPPASLPGPGGLDDLLDKHDVDFSDPSDSDSDWSDSDASLASRPPTPPPPVLLKRIPYVLLHPPKLPKYSFKWDCPVDGCSYSTDLLRPTEEEWKYVPAYGKEKFGDVKKWSSADGWVQQYFDRVVARHYKEHFDELGIDARLDGKAVRFGWANLPPRPRVEKQPVKPEAGP</sequence>
<feature type="compositionally biased region" description="Acidic residues" evidence="1">
    <location>
        <begin position="404"/>
        <end position="416"/>
    </location>
</feature>
<feature type="compositionally biased region" description="Low complexity" evidence="1">
    <location>
        <begin position="362"/>
        <end position="379"/>
    </location>
</feature>
<dbReference type="EMBL" id="SGPM01000001">
    <property type="protein sequence ID" value="THH34134.1"/>
    <property type="molecule type" value="Genomic_DNA"/>
</dbReference>
<feature type="region of interest" description="Disordered" evidence="1">
    <location>
        <begin position="311"/>
        <end position="429"/>
    </location>
</feature>
<accession>A0A4S4N509</accession>
<feature type="region of interest" description="Disordered" evidence="1">
    <location>
        <begin position="225"/>
        <end position="244"/>
    </location>
</feature>
<proteinExistence type="predicted"/>
<keyword evidence="3" id="KW-1185">Reference proteome</keyword>
<dbReference type="Proteomes" id="UP000308730">
    <property type="component" value="Unassembled WGS sequence"/>
</dbReference>
<feature type="compositionally biased region" description="Acidic residues" evidence="1">
    <location>
        <begin position="315"/>
        <end position="337"/>
    </location>
</feature>
<gene>
    <name evidence="2" type="ORF">EUX98_g98</name>
</gene>
<evidence type="ECO:0000256" key="1">
    <source>
        <dbReference type="SAM" id="MobiDB-lite"/>
    </source>
</evidence>
<organism evidence="2 3">
    <name type="scientific">Antrodiella citrinella</name>
    <dbReference type="NCBI Taxonomy" id="2447956"/>
    <lineage>
        <taxon>Eukaryota</taxon>
        <taxon>Fungi</taxon>
        <taxon>Dikarya</taxon>
        <taxon>Basidiomycota</taxon>
        <taxon>Agaricomycotina</taxon>
        <taxon>Agaricomycetes</taxon>
        <taxon>Polyporales</taxon>
        <taxon>Steccherinaceae</taxon>
        <taxon>Antrodiella</taxon>
    </lineage>
</organism>
<dbReference type="OrthoDB" id="3226250at2759"/>
<reference evidence="2 3" key="1">
    <citation type="submission" date="2019-02" db="EMBL/GenBank/DDBJ databases">
        <title>Genome sequencing of the rare red list fungi Antrodiella citrinella (Flaviporus citrinellus).</title>
        <authorList>
            <person name="Buettner E."/>
            <person name="Kellner H."/>
        </authorList>
    </citation>
    <scope>NUCLEOTIDE SEQUENCE [LARGE SCALE GENOMIC DNA]</scope>
    <source>
        <strain evidence="2 3">DSM 108506</strain>
    </source>
</reference>
<evidence type="ECO:0000313" key="3">
    <source>
        <dbReference type="Proteomes" id="UP000308730"/>
    </source>
</evidence>
<dbReference type="AlphaFoldDB" id="A0A4S4N509"/>
<comment type="caution">
    <text evidence="2">The sequence shown here is derived from an EMBL/GenBank/DDBJ whole genome shotgun (WGS) entry which is preliminary data.</text>
</comment>
<evidence type="ECO:0000313" key="2">
    <source>
        <dbReference type="EMBL" id="THH34134.1"/>
    </source>
</evidence>
<feature type="compositionally biased region" description="Basic and acidic residues" evidence="1">
    <location>
        <begin position="228"/>
        <end position="244"/>
    </location>
</feature>